<feature type="non-terminal residue" evidence="2">
    <location>
        <position position="1"/>
    </location>
</feature>
<feature type="compositionally biased region" description="Polar residues" evidence="1">
    <location>
        <begin position="164"/>
        <end position="186"/>
    </location>
</feature>
<evidence type="ECO:0000313" key="2">
    <source>
        <dbReference type="EMBL" id="RDY00807.1"/>
    </source>
</evidence>
<protein>
    <submittedName>
        <fullName evidence="2">Uncharacterized protein</fullName>
    </submittedName>
</protein>
<dbReference type="AlphaFoldDB" id="A0A371HDH6"/>
<name>A0A371HDH6_MUCPR</name>
<dbReference type="EMBL" id="QJKJ01002902">
    <property type="protein sequence ID" value="RDY00807.1"/>
    <property type="molecule type" value="Genomic_DNA"/>
</dbReference>
<organism evidence="2 3">
    <name type="scientific">Mucuna pruriens</name>
    <name type="common">Velvet bean</name>
    <name type="synonym">Dolichos pruriens</name>
    <dbReference type="NCBI Taxonomy" id="157652"/>
    <lineage>
        <taxon>Eukaryota</taxon>
        <taxon>Viridiplantae</taxon>
        <taxon>Streptophyta</taxon>
        <taxon>Embryophyta</taxon>
        <taxon>Tracheophyta</taxon>
        <taxon>Spermatophyta</taxon>
        <taxon>Magnoliopsida</taxon>
        <taxon>eudicotyledons</taxon>
        <taxon>Gunneridae</taxon>
        <taxon>Pentapetalae</taxon>
        <taxon>rosids</taxon>
        <taxon>fabids</taxon>
        <taxon>Fabales</taxon>
        <taxon>Fabaceae</taxon>
        <taxon>Papilionoideae</taxon>
        <taxon>50 kb inversion clade</taxon>
        <taxon>NPAAA clade</taxon>
        <taxon>indigoferoid/millettioid clade</taxon>
        <taxon>Phaseoleae</taxon>
        <taxon>Mucuna</taxon>
    </lineage>
</organism>
<keyword evidence="3" id="KW-1185">Reference proteome</keyword>
<reference evidence="2" key="1">
    <citation type="submission" date="2018-05" db="EMBL/GenBank/DDBJ databases">
        <title>Draft genome of Mucuna pruriens seed.</title>
        <authorList>
            <person name="Nnadi N.E."/>
            <person name="Vos R."/>
            <person name="Hasami M.H."/>
            <person name="Devisetty U.K."/>
            <person name="Aguiy J.C."/>
        </authorList>
    </citation>
    <scope>NUCLEOTIDE SEQUENCE [LARGE SCALE GENOMIC DNA]</scope>
    <source>
        <strain evidence="2">JCA_2017</strain>
    </source>
</reference>
<gene>
    <name evidence="2" type="ORF">CR513_15961</name>
</gene>
<evidence type="ECO:0000313" key="3">
    <source>
        <dbReference type="Proteomes" id="UP000257109"/>
    </source>
</evidence>
<accession>A0A371HDH6</accession>
<comment type="caution">
    <text evidence="2">The sequence shown here is derived from an EMBL/GenBank/DDBJ whole genome shotgun (WGS) entry which is preliminary data.</text>
</comment>
<feature type="compositionally biased region" description="Polar residues" evidence="1">
    <location>
        <begin position="110"/>
        <end position="128"/>
    </location>
</feature>
<dbReference type="Proteomes" id="UP000257109">
    <property type="component" value="Unassembled WGS sequence"/>
</dbReference>
<dbReference type="OrthoDB" id="778454at2759"/>
<proteinExistence type="predicted"/>
<evidence type="ECO:0000256" key="1">
    <source>
        <dbReference type="SAM" id="MobiDB-lite"/>
    </source>
</evidence>
<feature type="region of interest" description="Disordered" evidence="1">
    <location>
        <begin position="107"/>
        <end position="128"/>
    </location>
</feature>
<feature type="region of interest" description="Disordered" evidence="1">
    <location>
        <begin position="157"/>
        <end position="186"/>
    </location>
</feature>
<sequence>MVNEVGVIDNLRLENQLTELTSLVRQLVIGQYQSSAIAKVCGICTSVEHPTNMCPTLQETKSDHLESVGAIGGYQYRNTTIPTTTTTDSVITRQLTIYGGPDEVVRNEQPRSAGSGNLPSQTILNPRGNTSVVSLRSGKELPQVVPQQRPRPIVAESELDADSQVPQQDRSIPLSFPTQTILARKP</sequence>